<evidence type="ECO:0000256" key="5">
    <source>
        <dbReference type="ARBA" id="ARBA00022741"/>
    </source>
</evidence>
<dbReference type="GO" id="GO:0009967">
    <property type="term" value="P:positive regulation of signal transduction"/>
    <property type="evidence" value="ECO:0007669"/>
    <property type="project" value="UniProtKB-ARBA"/>
</dbReference>
<dbReference type="AlphaFoldDB" id="A0A0B6ZXL2"/>
<protein>
    <recommendedName>
        <fullName evidence="9">Protein kinase domain-containing protein</fullName>
    </recommendedName>
</protein>
<keyword evidence="7 8" id="KW-0067">ATP-binding</keyword>
<dbReference type="FunFam" id="1.10.510.10:FF:000100">
    <property type="entry name" value="inhibitor of nuclear factor kappa-B kinase subunit epsilon"/>
    <property type="match status" value="1"/>
</dbReference>
<evidence type="ECO:0000256" key="6">
    <source>
        <dbReference type="ARBA" id="ARBA00022777"/>
    </source>
</evidence>
<dbReference type="GO" id="GO:0005737">
    <property type="term" value="C:cytoplasm"/>
    <property type="evidence" value="ECO:0007669"/>
    <property type="project" value="UniProtKB-SubCell"/>
</dbReference>
<dbReference type="GO" id="GO:0004674">
    <property type="term" value="F:protein serine/threonine kinase activity"/>
    <property type="evidence" value="ECO:0007669"/>
    <property type="project" value="UniProtKB-KW"/>
</dbReference>
<dbReference type="Pfam" id="PF00069">
    <property type="entry name" value="Pkinase"/>
    <property type="match status" value="1"/>
</dbReference>
<feature type="binding site" evidence="8">
    <location>
        <position position="43"/>
    </location>
    <ligand>
        <name>ATP</name>
        <dbReference type="ChEBI" id="CHEBI:30616"/>
    </ligand>
</feature>
<dbReference type="InterPro" id="IPR017441">
    <property type="entry name" value="Protein_kinase_ATP_BS"/>
</dbReference>
<evidence type="ECO:0000256" key="2">
    <source>
        <dbReference type="ARBA" id="ARBA00022490"/>
    </source>
</evidence>
<reference evidence="10" key="1">
    <citation type="submission" date="2014-12" db="EMBL/GenBank/DDBJ databases">
        <title>Insight into the proteome of Arion vulgaris.</title>
        <authorList>
            <person name="Aradska J."/>
            <person name="Bulat T."/>
            <person name="Smidak R."/>
            <person name="Sarate P."/>
            <person name="Gangsoo J."/>
            <person name="Sialana F."/>
            <person name="Bilban M."/>
            <person name="Lubec G."/>
        </authorList>
    </citation>
    <scope>NUCLEOTIDE SEQUENCE</scope>
    <source>
        <tissue evidence="10">Skin</tissue>
    </source>
</reference>
<dbReference type="InterPro" id="IPR011009">
    <property type="entry name" value="Kinase-like_dom_sf"/>
</dbReference>
<keyword evidence="2" id="KW-0963">Cytoplasm</keyword>
<dbReference type="GO" id="GO:0006950">
    <property type="term" value="P:response to stress"/>
    <property type="evidence" value="ECO:0007669"/>
    <property type="project" value="UniProtKB-ARBA"/>
</dbReference>
<dbReference type="PANTHER" id="PTHR22969">
    <property type="entry name" value="IKB KINASE"/>
    <property type="match status" value="1"/>
</dbReference>
<evidence type="ECO:0000313" key="10">
    <source>
        <dbReference type="EMBL" id="CEK73072.1"/>
    </source>
</evidence>
<sequence>MTMATIRGSNTYVWDTSKLLGQGATSGVYMGRNKKTGDEVAVKVFNSQSFHRPFAVQMREFDVMTKLKHDNIVKLLAIEEEVTSRAKVIVMEYCTHGSLYNLLDQPENSFGLCEEEFILVLNQVSAGVKHLRDNDIIHRDIKPGNILRSVAQDGKSVYKLTDFGAARELQQDEEFISLYGTDEYLHPDMYERAVLRRTKGQQFGVYVDLWSLGVTFYHVATGNLPFRPFGGRKNKETMHMITAKKDHGVISGVQEQQDGPIKFSRDLPLTCRLSKGLKSLITPFLALLLEKDSSKTISFEEYFTHVDDISGRVAYHMFCPSLFSQLVIYARQKDDMSQLRQMITDQTDTWRCPASFA</sequence>
<keyword evidence="6" id="KW-0418">Kinase</keyword>
<dbReference type="EMBL" id="HACG01026207">
    <property type="protein sequence ID" value="CEK73072.1"/>
    <property type="molecule type" value="Transcribed_RNA"/>
</dbReference>
<evidence type="ECO:0000256" key="3">
    <source>
        <dbReference type="ARBA" id="ARBA00022527"/>
    </source>
</evidence>
<dbReference type="InterPro" id="IPR000719">
    <property type="entry name" value="Prot_kinase_dom"/>
</dbReference>
<dbReference type="GO" id="GO:0005524">
    <property type="term" value="F:ATP binding"/>
    <property type="evidence" value="ECO:0007669"/>
    <property type="project" value="UniProtKB-UniRule"/>
</dbReference>
<evidence type="ECO:0000256" key="1">
    <source>
        <dbReference type="ARBA" id="ARBA00004496"/>
    </source>
</evidence>
<organism evidence="10">
    <name type="scientific">Arion vulgaris</name>
    <dbReference type="NCBI Taxonomy" id="1028688"/>
    <lineage>
        <taxon>Eukaryota</taxon>
        <taxon>Metazoa</taxon>
        <taxon>Spiralia</taxon>
        <taxon>Lophotrochozoa</taxon>
        <taxon>Mollusca</taxon>
        <taxon>Gastropoda</taxon>
        <taxon>Heterobranchia</taxon>
        <taxon>Euthyneura</taxon>
        <taxon>Panpulmonata</taxon>
        <taxon>Eupulmonata</taxon>
        <taxon>Stylommatophora</taxon>
        <taxon>Helicina</taxon>
        <taxon>Arionoidea</taxon>
        <taxon>Arionidae</taxon>
        <taxon>Arion</taxon>
    </lineage>
</organism>
<accession>A0A0B6ZXL2</accession>
<dbReference type="PROSITE" id="PS50011">
    <property type="entry name" value="PROTEIN_KINASE_DOM"/>
    <property type="match status" value="1"/>
</dbReference>
<dbReference type="Gene3D" id="1.10.510.10">
    <property type="entry name" value="Transferase(Phosphotransferase) domain 1"/>
    <property type="match status" value="1"/>
</dbReference>
<gene>
    <name evidence="10" type="primary">ORF85184</name>
</gene>
<dbReference type="FunFam" id="3.30.200.20:FF:000106">
    <property type="entry name" value="serine/threonine-protein kinase TBK1 isoform X1"/>
    <property type="match status" value="1"/>
</dbReference>
<feature type="domain" description="Protein kinase" evidence="9">
    <location>
        <begin position="14"/>
        <end position="319"/>
    </location>
</feature>
<keyword evidence="3" id="KW-0723">Serine/threonine-protein kinase</keyword>
<dbReference type="InterPro" id="IPR051180">
    <property type="entry name" value="IKK"/>
</dbReference>
<dbReference type="GO" id="GO:0010628">
    <property type="term" value="P:positive regulation of gene expression"/>
    <property type="evidence" value="ECO:0007669"/>
    <property type="project" value="UniProtKB-ARBA"/>
</dbReference>
<dbReference type="SMART" id="SM00220">
    <property type="entry name" value="S_TKc"/>
    <property type="match status" value="1"/>
</dbReference>
<dbReference type="PROSITE" id="PS00107">
    <property type="entry name" value="PROTEIN_KINASE_ATP"/>
    <property type="match status" value="1"/>
</dbReference>
<evidence type="ECO:0000256" key="7">
    <source>
        <dbReference type="ARBA" id="ARBA00022840"/>
    </source>
</evidence>
<evidence type="ECO:0000256" key="4">
    <source>
        <dbReference type="ARBA" id="ARBA00022679"/>
    </source>
</evidence>
<dbReference type="SUPFAM" id="SSF56112">
    <property type="entry name" value="Protein kinase-like (PK-like)"/>
    <property type="match status" value="1"/>
</dbReference>
<evidence type="ECO:0000256" key="8">
    <source>
        <dbReference type="PROSITE-ProRule" id="PRU10141"/>
    </source>
</evidence>
<keyword evidence="4" id="KW-0808">Transferase</keyword>
<proteinExistence type="predicted"/>
<dbReference type="Gene3D" id="3.30.200.20">
    <property type="entry name" value="Phosphorylase Kinase, domain 1"/>
    <property type="match status" value="1"/>
</dbReference>
<name>A0A0B6ZXL2_9EUPU</name>
<keyword evidence="5 8" id="KW-0547">Nucleotide-binding</keyword>
<dbReference type="PANTHER" id="PTHR22969:SF15">
    <property type="entry name" value="FI05319P"/>
    <property type="match status" value="1"/>
</dbReference>
<comment type="subcellular location">
    <subcellularLocation>
        <location evidence="1">Cytoplasm</location>
    </subcellularLocation>
</comment>
<dbReference type="GO" id="GO:0045089">
    <property type="term" value="P:positive regulation of innate immune response"/>
    <property type="evidence" value="ECO:0007669"/>
    <property type="project" value="UniProtKB-ARBA"/>
</dbReference>
<evidence type="ECO:0000259" key="9">
    <source>
        <dbReference type="PROSITE" id="PS50011"/>
    </source>
</evidence>